<dbReference type="OrthoDB" id="9786516at2"/>
<evidence type="ECO:0000256" key="1">
    <source>
        <dbReference type="ARBA" id="ARBA00004328"/>
    </source>
</evidence>
<dbReference type="Gene3D" id="3.30.2320.10">
    <property type="entry name" value="hypothetical protein PF0899 domain"/>
    <property type="match status" value="1"/>
</dbReference>
<accession>A0A4U8YY98</accession>
<evidence type="ECO:0000259" key="2">
    <source>
        <dbReference type="Pfam" id="PF05065"/>
    </source>
</evidence>
<comment type="subcellular location">
    <subcellularLocation>
        <location evidence="1">Virion</location>
    </subcellularLocation>
</comment>
<dbReference type="NCBIfam" id="TIGR01554">
    <property type="entry name" value="major_cap_HK97"/>
    <property type="match status" value="1"/>
</dbReference>
<dbReference type="Gene3D" id="3.30.2400.10">
    <property type="entry name" value="Major capsid protein gp5"/>
    <property type="match status" value="1"/>
</dbReference>
<dbReference type="Proteomes" id="UP000294360">
    <property type="component" value="Chromosome"/>
</dbReference>
<name>A0A4U8YY98_METTU</name>
<dbReference type="RefSeq" id="WP_134488404.1">
    <property type="nucleotide sequence ID" value="NZ_CP139089.1"/>
</dbReference>
<reference evidence="3 4" key="1">
    <citation type="submission" date="2019-03" db="EMBL/GenBank/DDBJ databases">
        <authorList>
            <person name="Kox A.R. M."/>
        </authorList>
    </citation>
    <scope>NUCLEOTIDE SEQUENCE [LARGE SCALE GENOMIC DNA]</scope>
    <source>
        <strain evidence="3">MTUNDRAET4 annotated genome</strain>
    </source>
</reference>
<sequence>MSRRSLQDLREERYAIAEQIKALTNKQPYTKRDANECDELFAKIEPIDNQIHNIERVTTLSDNLEQRAGDLSVYNGRSTDENAHQINAARKAFSNALRFGMERLSPEDRALVSADAPGNCGRVMNIAEGTLTAGGYIVPTIVMPTVLQKLKYFGGMRDVATILPTSGGGPLNWPTTDDTASSGELVAENMPASNGDMAFGVATLNAWKFSSKIIPVSFEVLQDAAVDVESLVMTAMATRLARGMNTYFTIGTGVNQPQGALTAASLGYTMPTGNATSVTYDGLVNLFHALDPAYRVSQNCAFQMNDQTFKQVKLLKDGNGRPLWLPSTSGALGGDQGFDTLLGKRLVINQDMPSMAANAKPILFGDFSKYIIRDVMSMIILRFTDSAYTSKGQIGFLGFARSDGRLVDASNASIQYLANSAT</sequence>
<dbReference type="Pfam" id="PF05065">
    <property type="entry name" value="Phage_capsid"/>
    <property type="match status" value="1"/>
</dbReference>
<feature type="domain" description="Phage capsid-like C-terminal" evidence="2">
    <location>
        <begin position="134"/>
        <end position="410"/>
    </location>
</feature>
<dbReference type="KEGG" id="mtun:MTUNDRAET4_1516"/>
<dbReference type="SUPFAM" id="SSF56563">
    <property type="entry name" value="Major capsid protein gp5"/>
    <property type="match status" value="1"/>
</dbReference>
<proteinExistence type="predicted"/>
<dbReference type="InterPro" id="IPR054612">
    <property type="entry name" value="Phage_capsid-like_C"/>
</dbReference>
<protein>
    <submittedName>
        <fullName evidence="3">Phage major capsid protein</fullName>
    </submittedName>
</protein>
<dbReference type="AlphaFoldDB" id="A0A4U8YY98"/>
<organism evidence="3 4">
    <name type="scientific">Methylocella tundrae</name>
    <dbReference type="NCBI Taxonomy" id="227605"/>
    <lineage>
        <taxon>Bacteria</taxon>
        <taxon>Pseudomonadati</taxon>
        <taxon>Pseudomonadota</taxon>
        <taxon>Alphaproteobacteria</taxon>
        <taxon>Hyphomicrobiales</taxon>
        <taxon>Beijerinckiaceae</taxon>
        <taxon>Methylocella</taxon>
    </lineage>
</organism>
<gene>
    <name evidence="3" type="ORF">MTUNDRAET4_1516</name>
</gene>
<dbReference type="EMBL" id="LR536450">
    <property type="protein sequence ID" value="VFU08409.1"/>
    <property type="molecule type" value="Genomic_DNA"/>
</dbReference>
<dbReference type="InterPro" id="IPR024455">
    <property type="entry name" value="Phage_capsid"/>
</dbReference>
<evidence type="ECO:0000313" key="4">
    <source>
        <dbReference type="Proteomes" id="UP000294360"/>
    </source>
</evidence>
<evidence type="ECO:0000313" key="3">
    <source>
        <dbReference type="EMBL" id="VFU08409.1"/>
    </source>
</evidence>